<dbReference type="PATRIC" id="fig|1440763.5.peg.3138"/>
<organism evidence="1 2">
    <name type="scientific">Luteibacter rhizovicinus DSM 16549</name>
    <dbReference type="NCBI Taxonomy" id="1440763"/>
    <lineage>
        <taxon>Bacteria</taxon>
        <taxon>Pseudomonadati</taxon>
        <taxon>Pseudomonadota</taxon>
        <taxon>Gammaproteobacteria</taxon>
        <taxon>Lysobacterales</taxon>
        <taxon>Rhodanobacteraceae</taxon>
        <taxon>Luteibacter</taxon>
    </lineage>
</organism>
<gene>
    <name evidence="1" type="ORF">BJI69_10570</name>
</gene>
<name>A0A0G9H9Z6_9GAMM</name>
<evidence type="ECO:0000313" key="1">
    <source>
        <dbReference type="EMBL" id="APG04295.1"/>
    </source>
</evidence>
<sequence length="75" mass="8378">MVVFDIPFHPPQDTWTIALPSGAQHAFSARHEAVRFAAREASRLTTSKGRQVFLSIEGEDGKWRLFGPDLKSPDV</sequence>
<dbReference type="KEGG" id="lrz:BJI69_10570"/>
<keyword evidence="2" id="KW-1185">Reference proteome</keyword>
<reference evidence="2" key="1">
    <citation type="submission" date="2016-09" db="EMBL/GenBank/DDBJ databases">
        <authorList>
            <person name="Lysoe E."/>
        </authorList>
    </citation>
    <scope>NUCLEOTIDE SEQUENCE [LARGE SCALE GENOMIC DNA]</scope>
    <source>
        <strain evidence="2">LJ96T</strain>
    </source>
</reference>
<dbReference type="EMBL" id="CP017480">
    <property type="protein sequence ID" value="APG04295.1"/>
    <property type="molecule type" value="Genomic_DNA"/>
</dbReference>
<dbReference type="RefSeq" id="WP_046968598.1">
    <property type="nucleotide sequence ID" value="NZ_CP017480.1"/>
</dbReference>
<protein>
    <submittedName>
        <fullName evidence="1">Uncharacterized protein</fullName>
    </submittedName>
</protein>
<evidence type="ECO:0000313" key="2">
    <source>
        <dbReference type="Proteomes" id="UP000182987"/>
    </source>
</evidence>
<dbReference type="OrthoDB" id="5959426at2"/>
<proteinExistence type="predicted"/>
<accession>A0A0G9H9Z6</accession>
<dbReference type="Proteomes" id="UP000182987">
    <property type="component" value="Chromosome"/>
</dbReference>
<dbReference type="AlphaFoldDB" id="A0A0G9H9Z6"/>